<dbReference type="InterPro" id="IPR029787">
    <property type="entry name" value="Nucleotide_cyclase"/>
</dbReference>
<feature type="transmembrane region" description="Helical" evidence="8">
    <location>
        <begin position="89"/>
        <end position="106"/>
    </location>
</feature>
<feature type="transmembrane region" description="Helical" evidence="8">
    <location>
        <begin position="112"/>
        <end position="129"/>
    </location>
</feature>
<dbReference type="PANTHER" id="PTHR11920:SF335">
    <property type="entry name" value="GUANYLATE CYCLASE"/>
    <property type="match status" value="1"/>
</dbReference>
<evidence type="ECO:0000256" key="3">
    <source>
        <dbReference type="ARBA" id="ARBA00022741"/>
    </source>
</evidence>
<evidence type="ECO:0000256" key="1">
    <source>
        <dbReference type="ARBA" id="ARBA00004370"/>
    </source>
</evidence>
<dbReference type="InterPro" id="IPR001054">
    <property type="entry name" value="A/G_cyclase"/>
</dbReference>
<evidence type="ECO:0000256" key="2">
    <source>
        <dbReference type="ARBA" id="ARBA00022692"/>
    </source>
</evidence>
<comment type="similarity">
    <text evidence="7">Belongs to the adenylyl cyclase class-4/guanylyl cyclase family.</text>
</comment>
<dbReference type="EMBL" id="FOMX01000009">
    <property type="protein sequence ID" value="SFE15764.1"/>
    <property type="molecule type" value="Genomic_DNA"/>
</dbReference>
<keyword evidence="4 8" id="KW-1133">Transmembrane helix</keyword>
<keyword evidence="5 8" id="KW-0472">Membrane</keyword>
<evidence type="ECO:0000313" key="10">
    <source>
        <dbReference type="EMBL" id="SFE15764.1"/>
    </source>
</evidence>
<dbReference type="PROSITE" id="PS00452">
    <property type="entry name" value="GUANYLATE_CYCLASE_1"/>
    <property type="match status" value="1"/>
</dbReference>
<dbReference type="InterPro" id="IPR018297">
    <property type="entry name" value="A/G_cyclase_CS"/>
</dbReference>
<evidence type="ECO:0000259" key="9">
    <source>
        <dbReference type="PROSITE" id="PS50125"/>
    </source>
</evidence>
<dbReference type="SUPFAM" id="SSF55073">
    <property type="entry name" value="Nucleotide cyclase"/>
    <property type="match status" value="1"/>
</dbReference>
<dbReference type="Gene3D" id="3.30.70.1230">
    <property type="entry name" value="Nucleotide cyclase"/>
    <property type="match status" value="1"/>
</dbReference>
<dbReference type="CDD" id="cd07302">
    <property type="entry name" value="CHD"/>
    <property type="match status" value="1"/>
</dbReference>
<dbReference type="Pfam" id="PF00211">
    <property type="entry name" value="Guanylate_cyc"/>
    <property type="match status" value="1"/>
</dbReference>
<evidence type="ECO:0000256" key="6">
    <source>
        <dbReference type="ARBA" id="ARBA00023239"/>
    </source>
</evidence>
<proteinExistence type="inferred from homology"/>
<keyword evidence="3" id="KW-0547">Nucleotide-binding</keyword>
<evidence type="ECO:0000313" key="11">
    <source>
        <dbReference type="Proteomes" id="UP000199400"/>
    </source>
</evidence>
<name>A0A1I1Y870_9BACT</name>
<feature type="transmembrane region" description="Helical" evidence="8">
    <location>
        <begin position="136"/>
        <end position="153"/>
    </location>
</feature>
<dbReference type="PANTHER" id="PTHR11920">
    <property type="entry name" value="GUANYLYL CYCLASE"/>
    <property type="match status" value="1"/>
</dbReference>
<evidence type="ECO:0000256" key="5">
    <source>
        <dbReference type="ARBA" id="ARBA00023136"/>
    </source>
</evidence>
<dbReference type="GO" id="GO:0009190">
    <property type="term" value="P:cyclic nucleotide biosynthetic process"/>
    <property type="evidence" value="ECO:0007669"/>
    <property type="project" value="InterPro"/>
</dbReference>
<organism evidence="10 11">
    <name type="scientific">Nannocystis exedens</name>
    <dbReference type="NCBI Taxonomy" id="54"/>
    <lineage>
        <taxon>Bacteria</taxon>
        <taxon>Pseudomonadati</taxon>
        <taxon>Myxococcota</taxon>
        <taxon>Polyangia</taxon>
        <taxon>Nannocystales</taxon>
        <taxon>Nannocystaceae</taxon>
        <taxon>Nannocystis</taxon>
    </lineage>
</organism>
<accession>A0A1I1Y870</accession>
<dbReference type="PROSITE" id="PS50125">
    <property type="entry name" value="GUANYLATE_CYCLASE_2"/>
    <property type="match status" value="1"/>
</dbReference>
<dbReference type="InterPro" id="IPR050401">
    <property type="entry name" value="Cyclic_nucleotide_synthase"/>
</dbReference>
<protein>
    <submittedName>
        <fullName evidence="10">Adenylate cyclase, class 3</fullName>
    </submittedName>
</protein>
<evidence type="ECO:0000256" key="7">
    <source>
        <dbReference type="RuleBase" id="RU000405"/>
    </source>
</evidence>
<dbReference type="SMART" id="SM00044">
    <property type="entry name" value="CYCc"/>
    <property type="match status" value="1"/>
</dbReference>
<dbReference type="GO" id="GO:0000166">
    <property type="term" value="F:nucleotide binding"/>
    <property type="evidence" value="ECO:0007669"/>
    <property type="project" value="UniProtKB-KW"/>
</dbReference>
<feature type="transmembrane region" description="Helical" evidence="8">
    <location>
        <begin position="38"/>
        <end position="57"/>
    </location>
</feature>
<comment type="subcellular location">
    <subcellularLocation>
        <location evidence="1">Membrane</location>
    </subcellularLocation>
</comment>
<evidence type="ECO:0000256" key="4">
    <source>
        <dbReference type="ARBA" id="ARBA00022989"/>
    </source>
</evidence>
<dbReference type="GO" id="GO:0004016">
    <property type="term" value="F:adenylate cyclase activity"/>
    <property type="evidence" value="ECO:0007669"/>
    <property type="project" value="UniProtKB-ARBA"/>
</dbReference>
<dbReference type="GO" id="GO:0035556">
    <property type="term" value="P:intracellular signal transduction"/>
    <property type="evidence" value="ECO:0007669"/>
    <property type="project" value="InterPro"/>
</dbReference>
<reference evidence="11" key="1">
    <citation type="submission" date="2016-10" db="EMBL/GenBank/DDBJ databases">
        <authorList>
            <person name="Varghese N."/>
            <person name="Submissions S."/>
        </authorList>
    </citation>
    <scope>NUCLEOTIDE SEQUENCE [LARGE SCALE GENOMIC DNA]</scope>
    <source>
        <strain evidence="11">ATCC 25963</strain>
    </source>
</reference>
<dbReference type="AlphaFoldDB" id="A0A1I1Y870"/>
<keyword evidence="11" id="KW-1185">Reference proteome</keyword>
<sequence length="414" mass="44288">MDVTNAVLRVRAALSRAVGAGVRGDTSREDGRRIRLQNGLALLGIAMSCAGHIGTGRPLDPELLVHLGVTVGGLAAVFALHARGRPRDAALAFHGTIVTSILMGSWTIGLDYGNFFLLILGAALPFLLFPTREQTAALGTALAASLCLAVLVYGWDLDGDLARRVTTYGPDQYLHQGMLVAVILLVGYGSRSFNALAEADLEHERAKSERLLRSVFPEEIGRRLQAGEQEIAERHGDASVLFCRVIGLDRPAEGQTAEAYLARLHAVFAAIDRRCAEFGAEKIKTTGTSFVAAAGLPVYRPDHAEVLVALALALRDEFAATPGIAVRIGVNSGPVVAGVIGQVRPTYDLWGDTVNTAQRMEMHGLAGEVHVSPLTFAKVNHRFECSGREGVEIKGKGPMKTYFVRGARKAGRRP</sequence>
<gene>
    <name evidence="10" type="ORF">SAMN02745121_03235</name>
</gene>
<dbReference type="Proteomes" id="UP000199400">
    <property type="component" value="Unassembled WGS sequence"/>
</dbReference>
<dbReference type="STRING" id="54.SAMN02745121_03235"/>
<feature type="domain" description="Guanylate cyclase" evidence="9">
    <location>
        <begin position="239"/>
        <end position="361"/>
    </location>
</feature>
<dbReference type="GO" id="GO:0016020">
    <property type="term" value="C:membrane"/>
    <property type="evidence" value="ECO:0007669"/>
    <property type="project" value="UniProtKB-SubCell"/>
</dbReference>
<keyword evidence="6 7" id="KW-0456">Lyase</keyword>
<keyword evidence="2 8" id="KW-0812">Transmembrane</keyword>
<evidence type="ECO:0000256" key="8">
    <source>
        <dbReference type="SAM" id="Phobius"/>
    </source>
</evidence>
<dbReference type="OrthoDB" id="9806735at2"/>
<feature type="transmembrane region" description="Helical" evidence="8">
    <location>
        <begin position="63"/>
        <end position="82"/>
    </location>
</feature>